<keyword evidence="2" id="KW-1185">Reference proteome</keyword>
<dbReference type="RefSeq" id="XP_031852460.1">
    <property type="nucleotide sequence ID" value="XM_031996569.1"/>
</dbReference>
<proteinExistence type="predicted"/>
<reference evidence="1 2" key="1">
    <citation type="submission" date="2019-09" db="EMBL/GenBank/DDBJ databases">
        <authorList>
            <person name="Brejova B."/>
        </authorList>
    </citation>
    <scope>NUCLEOTIDE SEQUENCE [LARGE SCALE GENOMIC DNA]</scope>
</reference>
<dbReference type="GeneID" id="43580669"/>
<accession>A0A5E8BBI9</accession>
<organism evidence="1 2">
    <name type="scientific">Magnusiomyces paraingens</name>
    <dbReference type="NCBI Taxonomy" id="2606893"/>
    <lineage>
        <taxon>Eukaryota</taxon>
        <taxon>Fungi</taxon>
        <taxon>Dikarya</taxon>
        <taxon>Ascomycota</taxon>
        <taxon>Saccharomycotina</taxon>
        <taxon>Dipodascomycetes</taxon>
        <taxon>Dipodascales</taxon>
        <taxon>Dipodascaceae</taxon>
        <taxon>Magnusiomyces</taxon>
    </lineage>
</organism>
<dbReference type="EMBL" id="CABVLU010000002">
    <property type="protein sequence ID" value="VVT48581.1"/>
    <property type="molecule type" value="Genomic_DNA"/>
</dbReference>
<dbReference type="Proteomes" id="UP000398389">
    <property type="component" value="Unassembled WGS sequence"/>
</dbReference>
<evidence type="ECO:0000313" key="2">
    <source>
        <dbReference type="Proteomes" id="UP000398389"/>
    </source>
</evidence>
<gene>
    <name evidence="1" type="ORF">SAPINGB_P001849</name>
</gene>
<dbReference type="AlphaFoldDB" id="A0A5E8BBI9"/>
<evidence type="ECO:0000313" key="1">
    <source>
        <dbReference type="EMBL" id="VVT48581.1"/>
    </source>
</evidence>
<sequence>MSFYDTSISNWEVQRFSIQRLKIIDISPHSRINHQLFQNTKHLSLGNIFSAPFYKILFNSWTQKHWKNLKIIEIKHHFSYNPVSPNQWNIENSFFSLTEAHFPPVESLSLHLFIRHVDNVFSQLPNMRRTTGFTIPNVTEMFISNTDLDEFQDLMSSFNFPDLQYTHLGMEKLSHTRTAQNNFLNNVKSLEINFRAINQVLQGTSPKAFTNLPNVIRLSINMPEIQVPEKNSYYEYMRKLSAFYYIKQEKIFNHEFLGEVANTVFSNSDEAGINKLIESIINPFQDSFIDSSSKSLNQLCFLESFFYLIGENLTHVEHIFIICHSYRFFPSVHFEHSINRLKFLKQVLVYMEDNQISLQNNGIISNAISFYPYQQESFFNAAIDGGAKTRYISLIDVGSKQKYVFDSSDYLLLLYQNNDISKASFNGWY</sequence>
<name>A0A5E8BBI9_9ASCO</name>
<protein>
    <submittedName>
        <fullName evidence="1">Uncharacterized protein</fullName>
    </submittedName>
</protein>